<dbReference type="Pfam" id="PF00078">
    <property type="entry name" value="RVT_1"/>
    <property type="match status" value="1"/>
</dbReference>
<dbReference type="SUPFAM" id="SSF56672">
    <property type="entry name" value="DNA/RNA polymerases"/>
    <property type="match status" value="1"/>
</dbReference>
<keyword evidence="2" id="KW-0808">Transferase</keyword>
<keyword evidence="2" id="KW-0695">RNA-directed DNA polymerase</keyword>
<reference evidence="2" key="1">
    <citation type="submission" date="2019-02" db="EMBL/GenBank/DDBJ databases">
        <authorList>
            <person name="Gruber-Vodicka R. H."/>
            <person name="Seah K. B. B."/>
        </authorList>
    </citation>
    <scope>NUCLEOTIDE SEQUENCE</scope>
    <source>
        <strain evidence="2">BECK_BZ126</strain>
    </source>
</reference>
<dbReference type="AlphaFoldDB" id="A0A451A6H3"/>
<gene>
    <name evidence="2" type="ORF">BECKTC1821F_GA0114240_106011</name>
</gene>
<dbReference type="InterPro" id="IPR000477">
    <property type="entry name" value="RT_dom"/>
</dbReference>
<evidence type="ECO:0000313" key="2">
    <source>
        <dbReference type="EMBL" id="VFK61628.1"/>
    </source>
</evidence>
<dbReference type="GO" id="GO:0003964">
    <property type="term" value="F:RNA-directed DNA polymerase activity"/>
    <property type="evidence" value="ECO:0007669"/>
    <property type="project" value="UniProtKB-KW"/>
</dbReference>
<keyword evidence="2" id="KW-0548">Nucleotidyltransferase</keyword>
<feature type="domain" description="Reverse transcriptase" evidence="1">
    <location>
        <begin position="1"/>
        <end position="65"/>
    </location>
</feature>
<proteinExistence type="predicted"/>
<dbReference type="EMBL" id="CAADFW010000060">
    <property type="protein sequence ID" value="VFK61628.1"/>
    <property type="molecule type" value="Genomic_DNA"/>
</dbReference>
<dbReference type="PROSITE" id="PS50878">
    <property type="entry name" value="RT_POL"/>
    <property type="match status" value="1"/>
</dbReference>
<dbReference type="InterPro" id="IPR043502">
    <property type="entry name" value="DNA/RNA_pol_sf"/>
</dbReference>
<organism evidence="2">
    <name type="scientific">Candidatus Kentrum sp. TC</name>
    <dbReference type="NCBI Taxonomy" id="2126339"/>
    <lineage>
        <taxon>Bacteria</taxon>
        <taxon>Pseudomonadati</taxon>
        <taxon>Pseudomonadota</taxon>
        <taxon>Gammaproteobacteria</taxon>
        <taxon>Candidatus Kentrum</taxon>
    </lineage>
</organism>
<evidence type="ECO:0000259" key="1">
    <source>
        <dbReference type="PROSITE" id="PS50878"/>
    </source>
</evidence>
<sequence length="65" mass="7367">MANIYLHPLDELVTGAEVKMVRYADDFVILCKGESQAQKALQPVREWTEVNGLTLHPDKNPFGRL</sequence>
<protein>
    <submittedName>
        <fullName evidence="2">Reverse transcriptase (RNA-dependent DNA polymerase)</fullName>
    </submittedName>
</protein>
<accession>A0A451A6H3</accession>
<name>A0A451A6H3_9GAMM</name>